<name>A0AAV5WY03_9BILA</name>
<evidence type="ECO:0000313" key="2">
    <source>
        <dbReference type="Proteomes" id="UP001432322"/>
    </source>
</evidence>
<protein>
    <submittedName>
        <fullName evidence="1">Uncharacterized protein</fullName>
    </submittedName>
</protein>
<keyword evidence="2" id="KW-1185">Reference proteome</keyword>
<reference evidence="1" key="1">
    <citation type="submission" date="2023-10" db="EMBL/GenBank/DDBJ databases">
        <title>Genome assembly of Pristionchus species.</title>
        <authorList>
            <person name="Yoshida K."/>
            <person name="Sommer R.J."/>
        </authorList>
    </citation>
    <scope>NUCLEOTIDE SEQUENCE</scope>
    <source>
        <strain evidence="1">RS5133</strain>
    </source>
</reference>
<sequence>RRHGSLLEDGERLDECIAQVAHLRFVLRLGLHVVDQQLVDGQVLLESLNRAPSILAHFHKQLVERRRVEVVECGDGGVKHHKLRRLAAARRAHHHSETYLVLEEPCEDRGMVELGEPLRVPRYRFWPLEALHEAHDDGIGAA</sequence>
<dbReference type="EMBL" id="BTSY01000006">
    <property type="protein sequence ID" value="GMT34404.1"/>
    <property type="molecule type" value="Genomic_DNA"/>
</dbReference>
<organism evidence="1 2">
    <name type="scientific">Pristionchus fissidentatus</name>
    <dbReference type="NCBI Taxonomy" id="1538716"/>
    <lineage>
        <taxon>Eukaryota</taxon>
        <taxon>Metazoa</taxon>
        <taxon>Ecdysozoa</taxon>
        <taxon>Nematoda</taxon>
        <taxon>Chromadorea</taxon>
        <taxon>Rhabditida</taxon>
        <taxon>Rhabditina</taxon>
        <taxon>Diplogasteromorpha</taxon>
        <taxon>Diplogasteroidea</taxon>
        <taxon>Neodiplogasteridae</taxon>
        <taxon>Pristionchus</taxon>
    </lineage>
</organism>
<dbReference type="AlphaFoldDB" id="A0AAV5WY03"/>
<gene>
    <name evidence="1" type="ORF">PFISCL1PPCAC_25701</name>
</gene>
<evidence type="ECO:0000313" key="1">
    <source>
        <dbReference type="EMBL" id="GMT34404.1"/>
    </source>
</evidence>
<comment type="caution">
    <text evidence="1">The sequence shown here is derived from an EMBL/GenBank/DDBJ whole genome shotgun (WGS) entry which is preliminary data.</text>
</comment>
<proteinExistence type="predicted"/>
<accession>A0AAV5WY03</accession>
<dbReference type="Proteomes" id="UP001432322">
    <property type="component" value="Unassembled WGS sequence"/>
</dbReference>
<feature type="non-terminal residue" evidence="1">
    <location>
        <position position="1"/>
    </location>
</feature>
<feature type="non-terminal residue" evidence="1">
    <location>
        <position position="142"/>
    </location>
</feature>